<keyword evidence="1" id="KW-0732">Signal</keyword>
<gene>
    <name evidence="3" type="ORF">Cba03nite_42930</name>
</gene>
<dbReference type="Pfam" id="PF12740">
    <property type="entry name" value="PETase"/>
    <property type="match status" value="1"/>
</dbReference>
<dbReference type="GO" id="GO:0015996">
    <property type="term" value="P:chlorophyll catabolic process"/>
    <property type="evidence" value="ECO:0007669"/>
    <property type="project" value="TreeGrafter"/>
</dbReference>
<reference evidence="3 4" key="1">
    <citation type="submission" date="2021-01" db="EMBL/GenBank/DDBJ databases">
        <title>Whole genome shotgun sequence of Catellatospora bangladeshensis NBRC 107357.</title>
        <authorList>
            <person name="Komaki H."/>
            <person name="Tamura T."/>
        </authorList>
    </citation>
    <scope>NUCLEOTIDE SEQUENCE [LARGE SCALE GENOMIC DNA]</scope>
    <source>
        <strain evidence="3 4">NBRC 107357</strain>
    </source>
</reference>
<accession>A0A8J3JTM3</accession>
<dbReference type="InterPro" id="IPR041127">
    <property type="entry name" value="PET_hydrolase/cutinase-like"/>
</dbReference>
<feature type="chain" id="PRO_5038667632" description="PET hydrolase/cutinase-like domain-containing protein" evidence="1">
    <location>
        <begin position="31"/>
        <end position="315"/>
    </location>
</feature>
<dbReference type="InterPro" id="IPR029058">
    <property type="entry name" value="AB_hydrolase_fold"/>
</dbReference>
<organism evidence="3 4">
    <name type="scientific">Catellatospora bangladeshensis</name>
    <dbReference type="NCBI Taxonomy" id="310355"/>
    <lineage>
        <taxon>Bacteria</taxon>
        <taxon>Bacillati</taxon>
        <taxon>Actinomycetota</taxon>
        <taxon>Actinomycetes</taxon>
        <taxon>Micromonosporales</taxon>
        <taxon>Micromonosporaceae</taxon>
        <taxon>Catellatospora</taxon>
    </lineage>
</organism>
<evidence type="ECO:0000313" key="4">
    <source>
        <dbReference type="Proteomes" id="UP000601223"/>
    </source>
</evidence>
<evidence type="ECO:0000313" key="3">
    <source>
        <dbReference type="EMBL" id="GIF82944.1"/>
    </source>
</evidence>
<keyword evidence="4" id="KW-1185">Reference proteome</keyword>
<dbReference type="Gene3D" id="3.40.50.1820">
    <property type="entry name" value="alpha/beta hydrolase"/>
    <property type="match status" value="1"/>
</dbReference>
<dbReference type="InterPro" id="IPR006311">
    <property type="entry name" value="TAT_signal"/>
</dbReference>
<proteinExistence type="predicted"/>
<dbReference type="PANTHER" id="PTHR33428">
    <property type="entry name" value="CHLOROPHYLLASE-2, CHLOROPLASTIC"/>
    <property type="match status" value="1"/>
</dbReference>
<dbReference type="RefSeq" id="WP_203748986.1">
    <property type="nucleotide sequence ID" value="NZ_BONF01000026.1"/>
</dbReference>
<dbReference type="PANTHER" id="PTHR33428:SF2">
    <property type="entry name" value="CHLOROPHYLLASE-2"/>
    <property type="match status" value="1"/>
</dbReference>
<dbReference type="PROSITE" id="PS51318">
    <property type="entry name" value="TAT"/>
    <property type="match status" value="1"/>
</dbReference>
<sequence length="315" mass="32238">MRTSSGPRGARRLLVSALVAVLAAGAAATAAPAPAAAAYSTVGVYATTVGGDAADVYHPVTGSPHDPWPVVLLLQGANVDKSHYSWYARKVASYGFVVVVPNHYQVLFGQPGLYATGAQAGWTVTWAQAEQTRAGSPLLGALDPGTLLLLGHSFGGAAGLGLATGLCTPPFCPVPTPAPPQLRAAAFYGTNNTNPATGTTPPVANTIPVALIQASADGIGSPANGYATYQAITAPPKLWVSLNGANHYGITDTQNPAGARPDLSPQTLSQALSIETAGRWAAFWLRAHLGDPVGQAWVYGAGDYLDANVTTQFVN</sequence>
<name>A0A8J3JTM3_9ACTN</name>
<feature type="signal peptide" evidence="1">
    <location>
        <begin position="1"/>
        <end position="30"/>
    </location>
</feature>
<dbReference type="AlphaFoldDB" id="A0A8J3JTM3"/>
<evidence type="ECO:0000259" key="2">
    <source>
        <dbReference type="Pfam" id="PF12740"/>
    </source>
</evidence>
<dbReference type="SUPFAM" id="SSF53474">
    <property type="entry name" value="alpha/beta-Hydrolases"/>
    <property type="match status" value="1"/>
</dbReference>
<evidence type="ECO:0000256" key="1">
    <source>
        <dbReference type="SAM" id="SignalP"/>
    </source>
</evidence>
<dbReference type="EMBL" id="BONF01000026">
    <property type="protein sequence ID" value="GIF82944.1"/>
    <property type="molecule type" value="Genomic_DNA"/>
</dbReference>
<feature type="domain" description="PET hydrolase/cutinase-like" evidence="2">
    <location>
        <begin position="29"/>
        <end position="252"/>
    </location>
</feature>
<protein>
    <recommendedName>
        <fullName evidence="2">PET hydrolase/cutinase-like domain-containing protein</fullName>
    </recommendedName>
</protein>
<dbReference type="Proteomes" id="UP000601223">
    <property type="component" value="Unassembled WGS sequence"/>
</dbReference>
<dbReference type="GO" id="GO:0047746">
    <property type="term" value="F:chlorophyllase activity"/>
    <property type="evidence" value="ECO:0007669"/>
    <property type="project" value="TreeGrafter"/>
</dbReference>
<comment type="caution">
    <text evidence="3">The sequence shown here is derived from an EMBL/GenBank/DDBJ whole genome shotgun (WGS) entry which is preliminary data.</text>
</comment>